<accession>A0ABR8Q6N6</accession>
<reference evidence="1 2" key="1">
    <citation type="submission" date="2020-08" db="EMBL/GenBank/DDBJ databases">
        <title>A Genomic Blueprint of the Chicken Gut Microbiome.</title>
        <authorList>
            <person name="Gilroy R."/>
            <person name="Ravi A."/>
            <person name="Getino M."/>
            <person name="Pursley I."/>
            <person name="Horton D.L."/>
            <person name="Alikhan N.-F."/>
            <person name="Baker D."/>
            <person name="Gharbi K."/>
            <person name="Hall N."/>
            <person name="Watson M."/>
            <person name="Adriaenssens E.M."/>
            <person name="Foster-Nyarko E."/>
            <person name="Jarju S."/>
            <person name="Secka A."/>
            <person name="Antonio M."/>
            <person name="Oren A."/>
            <person name="Chaudhuri R."/>
            <person name="La Ragione R.M."/>
            <person name="Hildebrand F."/>
            <person name="Pallen M.J."/>
        </authorList>
    </citation>
    <scope>NUCLEOTIDE SEQUENCE [LARGE SCALE GENOMIC DNA]</scope>
    <source>
        <strain evidence="1 2">Sa3CUN1</strain>
    </source>
</reference>
<dbReference type="RefSeq" id="WP_191750808.1">
    <property type="nucleotide sequence ID" value="NZ_JACSQZ010000057.1"/>
</dbReference>
<organism evidence="1 2">
    <name type="scientific">Clostridium gallinarum</name>
    <dbReference type="NCBI Taxonomy" id="2762246"/>
    <lineage>
        <taxon>Bacteria</taxon>
        <taxon>Bacillati</taxon>
        <taxon>Bacillota</taxon>
        <taxon>Clostridia</taxon>
        <taxon>Eubacteriales</taxon>
        <taxon>Clostridiaceae</taxon>
        <taxon>Clostridium</taxon>
    </lineage>
</organism>
<evidence type="ECO:0000313" key="1">
    <source>
        <dbReference type="EMBL" id="MBD7916060.1"/>
    </source>
</evidence>
<comment type="caution">
    <text evidence="1">The sequence shown here is derived from an EMBL/GenBank/DDBJ whole genome shotgun (WGS) entry which is preliminary data.</text>
</comment>
<dbReference type="EMBL" id="JACSQZ010000057">
    <property type="protein sequence ID" value="MBD7916060.1"/>
    <property type="molecule type" value="Genomic_DNA"/>
</dbReference>
<dbReference type="Proteomes" id="UP000640335">
    <property type="component" value="Unassembled WGS sequence"/>
</dbReference>
<evidence type="ECO:0000313" key="2">
    <source>
        <dbReference type="Proteomes" id="UP000640335"/>
    </source>
</evidence>
<protein>
    <recommendedName>
        <fullName evidence="3">PilT-like ATPase</fullName>
    </recommendedName>
</protein>
<name>A0ABR8Q6N6_9CLOT</name>
<evidence type="ECO:0008006" key="3">
    <source>
        <dbReference type="Google" id="ProtNLM"/>
    </source>
</evidence>
<sequence length="137" mass="15628">MIQIFCAKRGAGKSKKLIELANDRALIAKGDSVYIDDDGRRMRQLIGKIRFINTNELGVLDCDSFYGLICGIISQNYDVENVYVDALSNIINKNIPDSINLFKKLKEFSQKYNINIFINLNCECMEDLPDFIKEHVA</sequence>
<keyword evidence="2" id="KW-1185">Reference proteome</keyword>
<gene>
    <name evidence="1" type="ORF">H9660_12975</name>
</gene>
<proteinExistence type="predicted"/>